<dbReference type="EMBL" id="FUEG01000004">
    <property type="protein sequence ID" value="SJL03943.1"/>
    <property type="molecule type" value="Genomic_DNA"/>
</dbReference>
<dbReference type="OrthoDB" id="8118055at2759"/>
<comment type="cofactor">
    <cofactor evidence="1 10">
        <name>Ca(2+)</name>
        <dbReference type="ChEBI" id="CHEBI:29108"/>
    </cofactor>
</comment>
<protein>
    <recommendedName>
        <fullName evidence="12">alpha-1,2-Mannosidase</fullName>
        <ecNumber evidence="12">3.2.1.-</ecNumber>
    </recommendedName>
</protein>
<evidence type="ECO:0000313" key="13">
    <source>
        <dbReference type="EMBL" id="SJL03943.1"/>
    </source>
</evidence>
<dbReference type="OMA" id="WRMFKNI"/>
<proteinExistence type="inferred from homology"/>
<accession>A0A284R5F5</accession>
<keyword evidence="5 12" id="KW-0378">Hydrolase</keyword>
<organism evidence="13 14">
    <name type="scientific">Armillaria ostoyae</name>
    <name type="common">Armillaria root rot fungus</name>
    <dbReference type="NCBI Taxonomy" id="47428"/>
    <lineage>
        <taxon>Eukaryota</taxon>
        <taxon>Fungi</taxon>
        <taxon>Dikarya</taxon>
        <taxon>Basidiomycota</taxon>
        <taxon>Agaricomycotina</taxon>
        <taxon>Agaricomycetes</taxon>
        <taxon>Agaricomycetidae</taxon>
        <taxon>Agaricales</taxon>
        <taxon>Marasmiineae</taxon>
        <taxon>Physalacriaceae</taxon>
        <taxon>Armillaria</taxon>
    </lineage>
</organism>
<dbReference type="InterPro" id="IPR036026">
    <property type="entry name" value="Seven-hairpin_glycosidases"/>
</dbReference>
<dbReference type="EC" id="3.2.1.-" evidence="12"/>
<dbReference type="Proteomes" id="UP000219338">
    <property type="component" value="Unassembled WGS sequence"/>
</dbReference>
<dbReference type="AlphaFoldDB" id="A0A284R5F5"/>
<evidence type="ECO:0000256" key="3">
    <source>
        <dbReference type="ARBA" id="ARBA00007658"/>
    </source>
</evidence>
<comment type="catalytic activity">
    <reaction evidence="8">
        <text>N(4)-(alpha-D-Man-(1-&gt;2)-alpha-D-Man-(1-&gt;2)-alpha-D-Man-(1-&gt;3)-[alpha-D-Man-(1-&gt;3)-[alpha-D-Man-(1-&gt;2)-alpha-D-Man-(1-&gt;6)]-alpha-D-Man-(1-&gt;6)]-beta-D-Man-(1-&gt;4)-beta-D-GlcNAc-(1-&gt;4)-beta-D-GlcNAc)-L-asparaginyl-[protein] (N-glucan mannose isomer 8A1,2,3B1,3) + 3 H2O = N(4)-(alpha-D-Man-(1-&gt;3)-[alpha-D-Man-(1-&gt;3)-[alpha-D-Man-(1-&gt;6)]-alpha-D-Man-(1-&gt;6)]-beta-D-Man-(1-&gt;4)-beta-D-GlcNAc-(1-&gt;4)-beta-D-GlcNAc)-L-asparaginyl-[protein] (N-glucan mannose isomer 5A1,2) + 3 beta-D-mannose</text>
        <dbReference type="Rhea" id="RHEA:56028"/>
        <dbReference type="Rhea" id="RHEA-COMP:14358"/>
        <dbReference type="Rhea" id="RHEA-COMP:14367"/>
        <dbReference type="ChEBI" id="CHEBI:15377"/>
        <dbReference type="ChEBI" id="CHEBI:28563"/>
        <dbReference type="ChEBI" id="CHEBI:59087"/>
        <dbReference type="ChEBI" id="CHEBI:60628"/>
        <dbReference type="EC" id="3.2.1.113"/>
    </reaction>
</comment>
<dbReference type="PRINTS" id="PR00747">
    <property type="entry name" value="GLYHDRLASE47"/>
</dbReference>
<evidence type="ECO:0000256" key="7">
    <source>
        <dbReference type="ARBA" id="ARBA00023157"/>
    </source>
</evidence>
<keyword evidence="7 11" id="KW-1015">Disulfide bond</keyword>
<dbReference type="PANTHER" id="PTHR11742:SF55">
    <property type="entry name" value="ENDOPLASMIC RETICULUM MANNOSYL-OLIGOSACCHARIDE 1,2-ALPHA-MANNOSIDASE"/>
    <property type="match status" value="1"/>
</dbReference>
<feature type="disulfide bond" evidence="11">
    <location>
        <begin position="356"/>
        <end position="420"/>
    </location>
</feature>
<dbReference type="InterPro" id="IPR050749">
    <property type="entry name" value="Glycosyl_Hydrolase_47"/>
</dbReference>
<dbReference type="GO" id="GO:0036503">
    <property type="term" value="P:ERAD pathway"/>
    <property type="evidence" value="ECO:0007669"/>
    <property type="project" value="UniProtKB-ARBA"/>
</dbReference>
<keyword evidence="6 10" id="KW-0106">Calcium</keyword>
<evidence type="ECO:0000256" key="1">
    <source>
        <dbReference type="ARBA" id="ARBA00001913"/>
    </source>
</evidence>
<evidence type="ECO:0000256" key="10">
    <source>
        <dbReference type="PIRSR" id="PIRSR601382-2"/>
    </source>
</evidence>
<evidence type="ECO:0000256" key="11">
    <source>
        <dbReference type="PIRSR" id="PIRSR601382-3"/>
    </source>
</evidence>
<dbReference type="InterPro" id="IPR012341">
    <property type="entry name" value="6hp_glycosidase-like_sf"/>
</dbReference>
<dbReference type="Gene3D" id="1.50.10.10">
    <property type="match status" value="1"/>
</dbReference>
<evidence type="ECO:0000256" key="5">
    <source>
        <dbReference type="ARBA" id="ARBA00022801"/>
    </source>
</evidence>
<name>A0A284R5F5_ARMOS</name>
<evidence type="ECO:0000256" key="9">
    <source>
        <dbReference type="ARBA" id="ARBA00048605"/>
    </source>
</evidence>
<keyword evidence="14" id="KW-1185">Reference proteome</keyword>
<keyword evidence="4 10" id="KW-0479">Metal-binding</keyword>
<evidence type="ECO:0000313" key="14">
    <source>
        <dbReference type="Proteomes" id="UP000219338"/>
    </source>
</evidence>
<evidence type="ECO:0000256" key="12">
    <source>
        <dbReference type="RuleBase" id="RU361193"/>
    </source>
</evidence>
<dbReference type="GO" id="GO:0005975">
    <property type="term" value="P:carbohydrate metabolic process"/>
    <property type="evidence" value="ECO:0007669"/>
    <property type="project" value="InterPro"/>
</dbReference>
<comment type="catalytic activity">
    <reaction evidence="9">
        <text>N(4)-(alpha-D-Man-(1-&gt;2)-alpha-D-Man-(1-&gt;2)-alpha-D-Man-(1-&gt;3)-[alpha-D-Man-(1-&gt;2)-alpha-D-Man-(1-&gt;3)-[alpha-D-Man-(1-&gt;2)-alpha-D-Man-(1-&gt;6)]-alpha-D-Man-(1-&gt;6)]-beta-D-Man-(1-&gt;4)-beta-D-GlcNAc-(1-&gt;4)-beta-D-GlcNAc)-L-asparaginyl-[protein] (N-glucan mannose isomer 9A1,2,3B1,2,3) + 4 H2O = N(4)-(alpha-D-Man-(1-&gt;3)-[alpha-D-Man-(1-&gt;3)-[alpha-D-Man-(1-&gt;6)]-alpha-D-Man-(1-&gt;6)]-beta-D-Man-(1-&gt;4)-beta-D-GlcNAc-(1-&gt;4)-beta-D-GlcNAc)-L-asparaginyl-[protein] (N-glucan mannose isomer 5A1,2) + 4 beta-D-mannose</text>
        <dbReference type="Rhea" id="RHEA:56008"/>
        <dbReference type="Rhea" id="RHEA-COMP:14356"/>
        <dbReference type="Rhea" id="RHEA-COMP:14367"/>
        <dbReference type="ChEBI" id="CHEBI:15377"/>
        <dbReference type="ChEBI" id="CHEBI:28563"/>
        <dbReference type="ChEBI" id="CHEBI:59087"/>
        <dbReference type="ChEBI" id="CHEBI:139493"/>
        <dbReference type="EC" id="3.2.1.113"/>
    </reaction>
</comment>
<comment type="similarity">
    <text evidence="3 12">Belongs to the glycosyl hydrolase 47 family.</text>
</comment>
<dbReference type="SUPFAM" id="SSF48225">
    <property type="entry name" value="Seven-hairpin glycosidases"/>
    <property type="match status" value="1"/>
</dbReference>
<dbReference type="Pfam" id="PF01532">
    <property type="entry name" value="Glyco_hydro_47"/>
    <property type="match status" value="1"/>
</dbReference>
<dbReference type="STRING" id="47428.A0A284R5F5"/>
<dbReference type="GO" id="GO:0005783">
    <property type="term" value="C:endoplasmic reticulum"/>
    <property type="evidence" value="ECO:0007669"/>
    <property type="project" value="TreeGrafter"/>
</dbReference>
<dbReference type="GO" id="GO:0004571">
    <property type="term" value="F:mannosyl-oligosaccharide 1,2-alpha-mannosidase activity"/>
    <property type="evidence" value="ECO:0007669"/>
    <property type="project" value="UniProtKB-EC"/>
</dbReference>
<gene>
    <name evidence="13" type="ORF">ARMOST_07300</name>
</gene>
<sequence>MLEVIQDMYWNHPLSSSIRSLRHKPYARNFLYGGVALTILYALYNSVQRHDSLSYDFPEEVTVPTPPQVWDERARQVKRAFLHAYHGYERYAAPHDELKPISAGYKDNFNGWGVSIFDSLDTMVLLDLEGEYERARSYVEKTRFELAEHTFVPYFETTIRYIGGLLSTYALNKDPMLLNRADELAKKLDPVFNTPSKLALFGVNPSTGEVVGPDIGILAEMATLQLEYTYLAKLTGNRAHWDRANTVIKALSSADLRQTGGMFPIGWNLTTGQPHGAHLSVGAQADSAHEYLLKQYLLTAKTDKANLEMYIRATTHIITNLMYISPTRHLLYVTDTTTPTHEARGTPTHIFEHLSCFLPGLFALGAHTLPLDDLDSMGVNFMDLAEKGNFGHAGDGYRRLSSYNLKELHMWAAEGLAQTCWLTYADMRTGLGPDETHMRASVDSVLGEGHLWMDSMDRWKQSGARGVPPGVGDKAPVIYTEQQRLRGGPGGRDYAIKKHGYLLRPETIESLYLMWRVTGDAKWRERGWRIFEAIERHTKTPYGYASIKSVEAIPPPKDDDMPSYFLAETLKYLYLMFTNDDPISLDKWVFNTEAHPFPVFEWSQEEKALFNI</sequence>
<feature type="binding site" evidence="10">
    <location>
        <position position="592"/>
    </location>
    <ligand>
        <name>Ca(2+)</name>
        <dbReference type="ChEBI" id="CHEBI:29108"/>
    </ligand>
</feature>
<dbReference type="GO" id="GO:0016020">
    <property type="term" value="C:membrane"/>
    <property type="evidence" value="ECO:0007669"/>
    <property type="project" value="InterPro"/>
</dbReference>
<reference evidence="14" key="1">
    <citation type="journal article" date="2017" name="Nat. Ecol. Evol.">
        <title>Genome expansion and lineage-specific genetic innovations in the forest pathogenic fungi Armillaria.</title>
        <authorList>
            <person name="Sipos G."/>
            <person name="Prasanna A.N."/>
            <person name="Walter M.C."/>
            <person name="O'Connor E."/>
            <person name="Balint B."/>
            <person name="Krizsan K."/>
            <person name="Kiss B."/>
            <person name="Hess J."/>
            <person name="Varga T."/>
            <person name="Slot J."/>
            <person name="Riley R."/>
            <person name="Boka B."/>
            <person name="Rigling D."/>
            <person name="Barry K."/>
            <person name="Lee J."/>
            <person name="Mihaltcheva S."/>
            <person name="LaButti K."/>
            <person name="Lipzen A."/>
            <person name="Waldron R."/>
            <person name="Moloney N.M."/>
            <person name="Sperisen C."/>
            <person name="Kredics L."/>
            <person name="Vagvoelgyi C."/>
            <person name="Patrignani A."/>
            <person name="Fitzpatrick D."/>
            <person name="Nagy I."/>
            <person name="Doyle S."/>
            <person name="Anderson J.B."/>
            <person name="Grigoriev I.V."/>
            <person name="Gueldener U."/>
            <person name="Muensterkoetter M."/>
            <person name="Nagy L.G."/>
        </authorList>
    </citation>
    <scope>NUCLEOTIDE SEQUENCE [LARGE SCALE GENOMIC DNA]</scope>
    <source>
        <strain evidence="14">C18/9</strain>
    </source>
</reference>
<dbReference type="InterPro" id="IPR001382">
    <property type="entry name" value="Glyco_hydro_47"/>
</dbReference>
<evidence type="ECO:0000256" key="6">
    <source>
        <dbReference type="ARBA" id="ARBA00022837"/>
    </source>
</evidence>
<dbReference type="PANTHER" id="PTHR11742">
    <property type="entry name" value="MANNOSYL-OLIGOSACCHARIDE ALPHA-1,2-MANNOSIDASE-RELATED"/>
    <property type="match status" value="1"/>
</dbReference>
<comment type="pathway">
    <text evidence="2">Protein modification; protein glycosylation.</text>
</comment>
<evidence type="ECO:0000256" key="4">
    <source>
        <dbReference type="ARBA" id="ARBA00022723"/>
    </source>
</evidence>
<evidence type="ECO:0000256" key="2">
    <source>
        <dbReference type="ARBA" id="ARBA00004922"/>
    </source>
</evidence>
<keyword evidence="12" id="KW-0326">Glycosidase</keyword>
<dbReference type="GO" id="GO:0005509">
    <property type="term" value="F:calcium ion binding"/>
    <property type="evidence" value="ECO:0007669"/>
    <property type="project" value="InterPro"/>
</dbReference>
<evidence type="ECO:0000256" key="8">
    <source>
        <dbReference type="ARBA" id="ARBA00047669"/>
    </source>
</evidence>